<dbReference type="Pfam" id="PF13530">
    <property type="entry name" value="SCP2_2"/>
    <property type="match status" value="1"/>
</dbReference>
<evidence type="ECO:0000313" key="3">
    <source>
        <dbReference type="Proteomes" id="UP001157125"/>
    </source>
</evidence>
<dbReference type="InterPro" id="IPR051554">
    <property type="entry name" value="Acetyltransferase_Eis"/>
</dbReference>
<dbReference type="InterPro" id="IPR025559">
    <property type="entry name" value="Eis_dom"/>
</dbReference>
<dbReference type="InterPro" id="IPR036527">
    <property type="entry name" value="SCP2_sterol-bd_dom_sf"/>
</dbReference>
<evidence type="ECO:0000259" key="1">
    <source>
        <dbReference type="Pfam" id="PF13530"/>
    </source>
</evidence>
<dbReference type="SUPFAM" id="SSF55718">
    <property type="entry name" value="SCP-like"/>
    <property type="match status" value="1"/>
</dbReference>
<keyword evidence="3" id="KW-1185">Reference proteome</keyword>
<reference evidence="3" key="1">
    <citation type="journal article" date="2019" name="Int. J. Syst. Evol. Microbiol.">
        <title>The Global Catalogue of Microorganisms (GCM) 10K type strain sequencing project: providing services to taxonomists for standard genome sequencing and annotation.</title>
        <authorList>
            <consortium name="The Broad Institute Genomics Platform"/>
            <consortium name="The Broad Institute Genome Sequencing Center for Infectious Disease"/>
            <person name="Wu L."/>
            <person name="Ma J."/>
        </authorList>
    </citation>
    <scope>NUCLEOTIDE SEQUENCE [LARGE SCALE GENOMIC DNA]</scope>
    <source>
        <strain evidence="3">NBRC 112299</strain>
    </source>
</reference>
<feature type="domain" description="Enhanced intracellular survival protein" evidence="1">
    <location>
        <begin position="30"/>
        <end position="129"/>
    </location>
</feature>
<sequence>MDDETLLLASDPRAARPSLIDNVWVRILDVKAALEGRGYAADCDVTIALTDSQVPDNAGTWRIVVAGGEAAVTRTDSAADLSLNIQELGAAYLGGTSIAALARIGLVTAHTPTAVAALSAAMRGDQDPVSNLGF</sequence>
<protein>
    <recommendedName>
        <fullName evidence="1">Enhanced intracellular survival protein domain-containing protein</fullName>
    </recommendedName>
</protein>
<dbReference type="PANTHER" id="PTHR37817">
    <property type="entry name" value="N-ACETYLTRANSFERASE EIS"/>
    <property type="match status" value="1"/>
</dbReference>
<proteinExistence type="predicted"/>
<comment type="caution">
    <text evidence="2">The sequence shown here is derived from an EMBL/GenBank/DDBJ whole genome shotgun (WGS) entry which is preliminary data.</text>
</comment>
<dbReference type="RefSeq" id="WP_284328777.1">
    <property type="nucleotide sequence ID" value="NZ_BSUN01000001.1"/>
</dbReference>
<dbReference type="PANTHER" id="PTHR37817:SF1">
    <property type="entry name" value="N-ACETYLTRANSFERASE EIS"/>
    <property type="match status" value="1"/>
</dbReference>
<dbReference type="Gene3D" id="3.30.1050.10">
    <property type="entry name" value="SCP2 sterol-binding domain"/>
    <property type="match status" value="1"/>
</dbReference>
<evidence type="ECO:0000313" key="2">
    <source>
        <dbReference type="EMBL" id="GMA36825.1"/>
    </source>
</evidence>
<name>A0ABQ6IHN7_9MICO</name>
<dbReference type="EMBL" id="BSUN01000001">
    <property type="protein sequence ID" value="GMA36825.1"/>
    <property type="molecule type" value="Genomic_DNA"/>
</dbReference>
<organism evidence="2 3">
    <name type="scientific">Demequina litorisediminis</name>
    <dbReference type="NCBI Taxonomy" id="1849022"/>
    <lineage>
        <taxon>Bacteria</taxon>
        <taxon>Bacillati</taxon>
        <taxon>Actinomycetota</taxon>
        <taxon>Actinomycetes</taxon>
        <taxon>Micrococcales</taxon>
        <taxon>Demequinaceae</taxon>
        <taxon>Demequina</taxon>
    </lineage>
</organism>
<dbReference type="Proteomes" id="UP001157125">
    <property type="component" value="Unassembled WGS sequence"/>
</dbReference>
<gene>
    <name evidence="2" type="ORF">GCM10025876_30290</name>
</gene>
<accession>A0ABQ6IHN7</accession>